<evidence type="ECO:0000313" key="2">
    <source>
        <dbReference type="Proteomes" id="UP000250235"/>
    </source>
</evidence>
<reference evidence="1 2" key="1">
    <citation type="journal article" date="2015" name="Proc. Natl. Acad. Sci. U.S.A.">
        <title>The resurrection genome of Boea hygrometrica: A blueprint for survival of dehydration.</title>
        <authorList>
            <person name="Xiao L."/>
            <person name="Yang G."/>
            <person name="Zhang L."/>
            <person name="Yang X."/>
            <person name="Zhao S."/>
            <person name="Ji Z."/>
            <person name="Zhou Q."/>
            <person name="Hu M."/>
            <person name="Wang Y."/>
            <person name="Chen M."/>
            <person name="Xu Y."/>
            <person name="Jin H."/>
            <person name="Xiao X."/>
            <person name="Hu G."/>
            <person name="Bao F."/>
            <person name="Hu Y."/>
            <person name="Wan P."/>
            <person name="Li L."/>
            <person name="Deng X."/>
            <person name="Kuang T."/>
            <person name="Xiang C."/>
            <person name="Zhu J.K."/>
            <person name="Oliver M.J."/>
            <person name="He Y."/>
        </authorList>
    </citation>
    <scope>NUCLEOTIDE SEQUENCE [LARGE SCALE GENOMIC DNA]</scope>
    <source>
        <strain evidence="2">cv. XS01</strain>
    </source>
</reference>
<name>A0A2Z7D661_9LAMI</name>
<organism evidence="1 2">
    <name type="scientific">Dorcoceras hygrometricum</name>
    <dbReference type="NCBI Taxonomy" id="472368"/>
    <lineage>
        <taxon>Eukaryota</taxon>
        <taxon>Viridiplantae</taxon>
        <taxon>Streptophyta</taxon>
        <taxon>Embryophyta</taxon>
        <taxon>Tracheophyta</taxon>
        <taxon>Spermatophyta</taxon>
        <taxon>Magnoliopsida</taxon>
        <taxon>eudicotyledons</taxon>
        <taxon>Gunneridae</taxon>
        <taxon>Pentapetalae</taxon>
        <taxon>asterids</taxon>
        <taxon>lamiids</taxon>
        <taxon>Lamiales</taxon>
        <taxon>Gesneriaceae</taxon>
        <taxon>Didymocarpoideae</taxon>
        <taxon>Trichosporeae</taxon>
        <taxon>Loxocarpinae</taxon>
        <taxon>Dorcoceras</taxon>
    </lineage>
</organism>
<dbReference type="AlphaFoldDB" id="A0A2Z7D661"/>
<dbReference type="EMBL" id="KQ989516">
    <property type="protein sequence ID" value="KZV54630.1"/>
    <property type="molecule type" value="Genomic_DNA"/>
</dbReference>
<sequence>MVAKKNGQGQKETIRIGSQLARAYLNMLAEGSDKPRERKPKTHLQLINVKRMENPRRKMGPILGAGEDHFELIRHPPLLPDEGDVRRPKVRGFLLIPWHVLGPQLGLVGKPGPPNLGALGGAIYAVGYASNLTWGSSRHLGDYQLTRIGREDIQAYSPVPDARRARGPRRGVSSRLNYLATSNSFLNQMTSNLDPSNPNSMGYLVEQTALKNEL</sequence>
<protein>
    <submittedName>
        <fullName evidence="1">Uncharacterized protein</fullName>
    </submittedName>
</protein>
<gene>
    <name evidence="1" type="ORF">F511_02664</name>
</gene>
<proteinExistence type="predicted"/>
<accession>A0A2Z7D661</accession>
<evidence type="ECO:0000313" key="1">
    <source>
        <dbReference type="EMBL" id="KZV54630.1"/>
    </source>
</evidence>
<keyword evidence="2" id="KW-1185">Reference proteome</keyword>
<dbReference type="Proteomes" id="UP000250235">
    <property type="component" value="Unassembled WGS sequence"/>
</dbReference>